<keyword evidence="2" id="KW-1185">Reference proteome</keyword>
<evidence type="ECO:0000313" key="2">
    <source>
        <dbReference type="Proteomes" id="UP000015105"/>
    </source>
</evidence>
<dbReference type="EnsemblPlants" id="AET6Gv20386800.5">
    <property type="protein sequence ID" value="AET6Gv20386800.5"/>
    <property type="gene ID" value="AET6Gv20386800"/>
</dbReference>
<organism evidence="1 2">
    <name type="scientific">Aegilops tauschii subsp. strangulata</name>
    <name type="common">Goatgrass</name>
    <dbReference type="NCBI Taxonomy" id="200361"/>
    <lineage>
        <taxon>Eukaryota</taxon>
        <taxon>Viridiplantae</taxon>
        <taxon>Streptophyta</taxon>
        <taxon>Embryophyta</taxon>
        <taxon>Tracheophyta</taxon>
        <taxon>Spermatophyta</taxon>
        <taxon>Magnoliopsida</taxon>
        <taxon>Liliopsida</taxon>
        <taxon>Poales</taxon>
        <taxon>Poaceae</taxon>
        <taxon>BOP clade</taxon>
        <taxon>Pooideae</taxon>
        <taxon>Triticodae</taxon>
        <taxon>Triticeae</taxon>
        <taxon>Triticinae</taxon>
        <taxon>Aegilops</taxon>
    </lineage>
</organism>
<dbReference type="AlphaFoldDB" id="A0A453NJF6"/>
<dbReference type="Gramene" id="AET6Gv20386800.5">
    <property type="protein sequence ID" value="AET6Gv20386800.5"/>
    <property type="gene ID" value="AET6Gv20386800"/>
</dbReference>
<reference evidence="1" key="4">
    <citation type="submission" date="2019-03" db="UniProtKB">
        <authorList>
            <consortium name="EnsemblPlants"/>
        </authorList>
    </citation>
    <scope>IDENTIFICATION</scope>
</reference>
<reference evidence="2" key="1">
    <citation type="journal article" date="2014" name="Science">
        <title>Ancient hybridizations among the ancestral genomes of bread wheat.</title>
        <authorList>
            <consortium name="International Wheat Genome Sequencing Consortium,"/>
            <person name="Marcussen T."/>
            <person name="Sandve S.R."/>
            <person name="Heier L."/>
            <person name="Spannagl M."/>
            <person name="Pfeifer M."/>
            <person name="Jakobsen K.S."/>
            <person name="Wulff B.B."/>
            <person name="Steuernagel B."/>
            <person name="Mayer K.F."/>
            <person name="Olsen O.A."/>
        </authorList>
    </citation>
    <scope>NUCLEOTIDE SEQUENCE [LARGE SCALE GENOMIC DNA]</scope>
    <source>
        <strain evidence="2">cv. AL8/78</strain>
    </source>
</reference>
<reference evidence="1" key="5">
    <citation type="journal article" date="2021" name="G3 (Bethesda)">
        <title>Aegilops tauschii genome assembly Aet v5.0 features greater sequence contiguity and improved annotation.</title>
        <authorList>
            <person name="Wang L."/>
            <person name="Zhu T."/>
            <person name="Rodriguez J.C."/>
            <person name="Deal K.R."/>
            <person name="Dubcovsky J."/>
            <person name="McGuire P.E."/>
            <person name="Lux T."/>
            <person name="Spannagl M."/>
            <person name="Mayer K.F.X."/>
            <person name="Baldrich P."/>
            <person name="Meyers B.C."/>
            <person name="Huo N."/>
            <person name="Gu Y.Q."/>
            <person name="Zhou H."/>
            <person name="Devos K.M."/>
            <person name="Bennetzen J.L."/>
            <person name="Unver T."/>
            <person name="Budak H."/>
            <person name="Gulick P.J."/>
            <person name="Galiba G."/>
            <person name="Kalapos B."/>
            <person name="Nelson D.R."/>
            <person name="Li P."/>
            <person name="You F.M."/>
            <person name="Luo M.C."/>
            <person name="Dvorak J."/>
        </authorList>
    </citation>
    <scope>NUCLEOTIDE SEQUENCE [LARGE SCALE GENOMIC DNA]</scope>
    <source>
        <strain evidence="1">cv. AL8/78</strain>
    </source>
</reference>
<protein>
    <submittedName>
        <fullName evidence="1">Uncharacterized protein</fullName>
    </submittedName>
</protein>
<reference evidence="2" key="2">
    <citation type="journal article" date="2017" name="Nat. Plants">
        <title>The Aegilops tauschii genome reveals multiple impacts of transposons.</title>
        <authorList>
            <person name="Zhao G."/>
            <person name="Zou C."/>
            <person name="Li K."/>
            <person name="Wang K."/>
            <person name="Li T."/>
            <person name="Gao L."/>
            <person name="Zhang X."/>
            <person name="Wang H."/>
            <person name="Yang Z."/>
            <person name="Liu X."/>
            <person name="Jiang W."/>
            <person name="Mao L."/>
            <person name="Kong X."/>
            <person name="Jiao Y."/>
            <person name="Jia J."/>
        </authorList>
    </citation>
    <scope>NUCLEOTIDE SEQUENCE [LARGE SCALE GENOMIC DNA]</scope>
    <source>
        <strain evidence="2">cv. AL8/78</strain>
    </source>
</reference>
<name>A0A453NJF6_AEGTS</name>
<proteinExistence type="predicted"/>
<dbReference type="Proteomes" id="UP000015105">
    <property type="component" value="Chromosome 6D"/>
</dbReference>
<reference evidence="1" key="3">
    <citation type="journal article" date="2017" name="Nature">
        <title>Genome sequence of the progenitor of the wheat D genome Aegilops tauschii.</title>
        <authorList>
            <person name="Luo M.C."/>
            <person name="Gu Y.Q."/>
            <person name="Puiu D."/>
            <person name="Wang H."/>
            <person name="Twardziok S.O."/>
            <person name="Deal K.R."/>
            <person name="Huo N."/>
            <person name="Zhu T."/>
            <person name="Wang L."/>
            <person name="Wang Y."/>
            <person name="McGuire P.E."/>
            <person name="Liu S."/>
            <person name="Long H."/>
            <person name="Ramasamy R.K."/>
            <person name="Rodriguez J.C."/>
            <person name="Van S.L."/>
            <person name="Yuan L."/>
            <person name="Wang Z."/>
            <person name="Xia Z."/>
            <person name="Xiao L."/>
            <person name="Anderson O.D."/>
            <person name="Ouyang S."/>
            <person name="Liang Y."/>
            <person name="Zimin A.V."/>
            <person name="Pertea G."/>
            <person name="Qi P."/>
            <person name="Bennetzen J.L."/>
            <person name="Dai X."/>
            <person name="Dawson M.W."/>
            <person name="Muller H.G."/>
            <person name="Kugler K."/>
            <person name="Rivarola-Duarte L."/>
            <person name="Spannagl M."/>
            <person name="Mayer K.F.X."/>
            <person name="Lu F.H."/>
            <person name="Bevan M.W."/>
            <person name="Leroy P."/>
            <person name="Li P."/>
            <person name="You F.M."/>
            <person name="Sun Q."/>
            <person name="Liu Z."/>
            <person name="Lyons E."/>
            <person name="Wicker T."/>
            <person name="Salzberg S.L."/>
            <person name="Devos K.M."/>
            <person name="Dvorak J."/>
        </authorList>
    </citation>
    <scope>NUCLEOTIDE SEQUENCE [LARGE SCALE GENOMIC DNA]</scope>
    <source>
        <strain evidence="1">cv. AL8/78</strain>
    </source>
</reference>
<accession>A0A453NJF6</accession>
<evidence type="ECO:0000313" key="1">
    <source>
        <dbReference type="EnsemblPlants" id="AET6Gv20386800.5"/>
    </source>
</evidence>
<sequence length="50" mass="5655">MPSALSLEQELLVAKGVCLTSSQLTCPTAEATYPLRSIERRRRIEINHRD</sequence>